<dbReference type="RefSeq" id="WP_323733218.1">
    <property type="nucleotide sequence ID" value="NZ_CP110820.1"/>
</dbReference>
<dbReference type="PANTHER" id="PTHR42929">
    <property type="entry name" value="INNER MEMBRANE ABC TRANSPORTER PERMEASE PROTEIN YDCU-RELATED-RELATED"/>
    <property type="match status" value="1"/>
</dbReference>
<dbReference type="InterPro" id="IPR000515">
    <property type="entry name" value="MetI-like"/>
</dbReference>
<dbReference type="PROSITE" id="PS50928">
    <property type="entry name" value="ABC_TM1"/>
    <property type="match status" value="1"/>
</dbReference>
<dbReference type="PANTHER" id="PTHR42929:SF1">
    <property type="entry name" value="INNER MEMBRANE ABC TRANSPORTER PERMEASE PROTEIN YDCU-RELATED"/>
    <property type="match status" value="1"/>
</dbReference>
<feature type="transmembrane region" description="Helical" evidence="8">
    <location>
        <begin position="69"/>
        <end position="91"/>
    </location>
</feature>
<evidence type="ECO:0000256" key="3">
    <source>
        <dbReference type="ARBA" id="ARBA00022448"/>
    </source>
</evidence>
<keyword evidence="7 8" id="KW-0472">Membrane</keyword>
<dbReference type="EMBL" id="CP110820">
    <property type="protein sequence ID" value="WPX96405.1"/>
    <property type="molecule type" value="Genomic_DNA"/>
</dbReference>
<keyword evidence="11" id="KW-1185">Reference proteome</keyword>
<feature type="transmembrane region" description="Helical" evidence="8">
    <location>
        <begin position="42"/>
        <end position="62"/>
    </location>
</feature>
<evidence type="ECO:0000256" key="6">
    <source>
        <dbReference type="ARBA" id="ARBA00022989"/>
    </source>
</evidence>
<dbReference type="Gene3D" id="1.10.3720.10">
    <property type="entry name" value="MetI-like"/>
    <property type="match status" value="1"/>
</dbReference>
<feature type="transmembrane region" description="Helical" evidence="8">
    <location>
        <begin position="97"/>
        <end position="116"/>
    </location>
</feature>
<evidence type="ECO:0000256" key="2">
    <source>
        <dbReference type="ARBA" id="ARBA00007069"/>
    </source>
</evidence>
<gene>
    <name evidence="10" type="ORF">Bandiella_00517</name>
</gene>
<dbReference type="InterPro" id="IPR035906">
    <property type="entry name" value="MetI-like_sf"/>
</dbReference>
<feature type="transmembrane region" description="Helical" evidence="8">
    <location>
        <begin position="251"/>
        <end position="271"/>
    </location>
</feature>
<dbReference type="Pfam" id="PF00528">
    <property type="entry name" value="BPD_transp_1"/>
    <property type="match status" value="1"/>
</dbReference>
<keyword evidence="5 8" id="KW-0812">Transmembrane</keyword>
<reference evidence="10 11" key="1">
    <citation type="submission" date="2022-11" db="EMBL/GenBank/DDBJ databases">
        <title>Host association and intracellularity evolved multiple times independently in the Rickettsiales.</title>
        <authorList>
            <person name="Castelli M."/>
            <person name="Nardi T."/>
            <person name="Gammuto L."/>
            <person name="Bellinzona G."/>
            <person name="Sabaneyeva E."/>
            <person name="Potekhin A."/>
            <person name="Serra V."/>
            <person name="Petroni G."/>
            <person name="Sassera D."/>
        </authorList>
    </citation>
    <scope>NUCLEOTIDE SEQUENCE [LARGE SCALE GENOMIC DNA]</scope>
    <source>
        <strain evidence="10 11">NDG2</strain>
    </source>
</reference>
<feature type="transmembrane region" description="Helical" evidence="8">
    <location>
        <begin position="195"/>
        <end position="225"/>
    </location>
</feature>
<protein>
    <submittedName>
        <fullName evidence="10">ABC transporter permease</fullName>
    </submittedName>
</protein>
<evidence type="ECO:0000256" key="1">
    <source>
        <dbReference type="ARBA" id="ARBA00004651"/>
    </source>
</evidence>
<comment type="subcellular location">
    <subcellularLocation>
        <location evidence="1 8">Cell membrane</location>
        <topology evidence="1 8">Multi-pass membrane protein</topology>
    </subcellularLocation>
</comment>
<evidence type="ECO:0000259" key="9">
    <source>
        <dbReference type="PROSITE" id="PS50928"/>
    </source>
</evidence>
<keyword evidence="6 8" id="KW-1133">Transmembrane helix</keyword>
<accession>A0ABZ0UNI9</accession>
<evidence type="ECO:0000256" key="5">
    <source>
        <dbReference type="ARBA" id="ARBA00022692"/>
    </source>
</evidence>
<evidence type="ECO:0000256" key="7">
    <source>
        <dbReference type="ARBA" id="ARBA00023136"/>
    </source>
</evidence>
<keyword evidence="3 8" id="KW-0813">Transport</keyword>
<evidence type="ECO:0000313" key="10">
    <source>
        <dbReference type="EMBL" id="WPX96405.1"/>
    </source>
</evidence>
<sequence>MKSNFIFRKIIVFNTLFFLCITTILPNLLIVLISFTQRDPEHLLNFNFTLANFAQAFSPIFLRVYINSMAIGVVTVLFCLLFGYPFAYFIYMEKSNAIKSILLIAIIIPFWTSSLIRTYSIIFILKLHGLLNNILLYIGIIDTPLNMLYDWGAVIFGFVYTLIPFMIIPIYLSLRKIDPALIEAAKDLGASKLRIFSKILLPLSYTGVVSGCSMVLLSSLGMFYLSDLLGGSKTVLIGNIIKNQFLLLDNWNLGGAISVLLYFIVIFWIMLQKENYKLSSYAGNR</sequence>
<organism evidence="10 11">
    <name type="scientific">Candidatus Bandiella euplotis</name>
    <dbReference type="NCBI Taxonomy" id="1664265"/>
    <lineage>
        <taxon>Bacteria</taxon>
        <taxon>Pseudomonadati</taxon>
        <taxon>Pseudomonadota</taxon>
        <taxon>Alphaproteobacteria</taxon>
        <taxon>Rickettsiales</taxon>
        <taxon>Candidatus Midichloriaceae</taxon>
        <taxon>Candidatus Bandiella</taxon>
    </lineage>
</organism>
<keyword evidence="4" id="KW-1003">Cell membrane</keyword>
<evidence type="ECO:0000256" key="4">
    <source>
        <dbReference type="ARBA" id="ARBA00022475"/>
    </source>
</evidence>
<feature type="transmembrane region" description="Helical" evidence="8">
    <location>
        <begin position="12"/>
        <end position="36"/>
    </location>
</feature>
<evidence type="ECO:0000256" key="8">
    <source>
        <dbReference type="RuleBase" id="RU363032"/>
    </source>
</evidence>
<dbReference type="SUPFAM" id="SSF161098">
    <property type="entry name" value="MetI-like"/>
    <property type="match status" value="1"/>
</dbReference>
<dbReference type="Proteomes" id="UP001327219">
    <property type="component" value="Chromosome"/>
</dbReference>
<feature type="transmembrane region" description="Helical" evidence="8">
    <location>
        <begin position="153"/>
        <end position="174"/>
    </location>
</feature>
<comment type="similarity">
    <text evidence="2">Belongs to the binding-protein-dependent transport system permease family. CysTW subfamily.</text>
</comment>
<name>A0ABZ0UNI9_9RICK</name>
<dbReference type="CDD" id="cd06261">
    <property type="entry name" value="TM_PBP2"/>
    <property type="match status" value="1"/>
</dbReference>
<evidence type="ECO:0000313" key="11">
    <source>
        <dbReference type="Proteomes" id="UP001327219"/>
    </source>
</evidence>
<feature type="domain" description="ABC transmembrane type-1" evidence="9">
    <location>
        <begin position="65"/>
        <end position="272"/>
    </location>
</feature>
<proteinExistence type="inferred from homology"/>